<evidence type="ECO:0000313" key="1">
    <source>
        <dbReference type="EMBL" id="MBM2615918.1"/>
    </source>
</evidence>
<proteinExistence type="predicted"/>
<accession>A0ABS2A7U3</accession>
<dbReference type="RefSeq" id="WP_203375846.1">
    <property type="nucleotide sequence ID" value="NZ_JAENHP010000003.1"/>
</dbReference>
<evidence type="ECO:0000313" key="2">
    <source>
        <dbReference type="Proteomes" id="UP000632138"/>
    </source>
</evidence>
<protein>
    <recommendedName>
        <fullName evidence="3">Peptidase MA superfamily protein</fullName>
    </recommendedName>
</protein>
<reference evidence="1 2" key="1">
    <citation type="submission" date="2021-01" db="EMBL/GenBank/DDBJ databases">
        <title>Actinoplanes sp. nov. LDG1-06 isolated from lichen.</title>
        <authorList>
            <person name="Saeng-In P."/>
            <person name="Phongsopitanun W."/>
            <person name="Kanchanasin P."/>
            <person name="Yuki M."/>
            <person name="Kudo T."/>
            <person name="Ohkuma M."/>
            <person name="Tanasupawat S."/>
        </authorList>
    </citation>
    <scope>NUCLEOTIDE SEQUENCE [LARGE SCALE GENOMIC DNA]</scope>
    <source>
        <strain evidence="1 2">LDG1-06</strain>
    </source>
</reference>
<gene>
    <name evidence="1" type="ORF">JIG36_10155</name>
</gene>
<comment type="caution">
    <text evidence="1">The sequence shown here is derived from an EMBL/GenBank/DDBJ whole genome shotgun (WGS) entry which is preliminary data.</text>
</comment>
<sequence length="423" mass="46358">MRRALLATLAVGVLLLTTGLVVSRPERPRTAISAGAAGASAANAGPLTPYEKAVASLREHSKALIGGDEQGWLAAVDGPLKARYRAMFRSLRALDVTRFDYAAGIGQPVAGKPTSVSFRAEVSYCLGTDMCPDKAGSDWQKPPRIEQKLTLRPVGGRYVISAAGPGPSDDPRRPAPWENGELVALRGTRVTLFAAPAQRRYLSQVLPVAEAAAKIDDRFAAMIGTPQSRYRIYLAGESQWRRWYGGEEDDWAIGLAIPLNMYGIDVMLRMKELEDDPVMLRVALQHELGHVVTLSGAYRADAAEDTWLSEGIAEYIGWSPVSAARSLRRGSVRWQLNREKATSMIPKQPGPDDSPRTGDAFYGLSHLAVDCMAKKYGDTRLFTFVRLVLTQDNELDQASRDAYGVPFATVDRACVRWVRRQVL</sequence>
<organism evidence="1 2">
    <name type="scientific">Paractinoplanes ovalisporus</name>
    <dbReference type="NCBI Taxonomy" id="2810368"/>
    <lineage>
        <taxon>Bacteria</taxon>
        <taxon>Bacillati</taxon>
        <taxon>Actinomycetota</taxon>
        <taxon>Actinomycetes</taxon>
        <taxon>Micromonosporales</taxon>
        <taxon>Micromonosporaceae</taxon>
        <taxon>Paractinoplanes</taxon>
    </lineage>
</organism>
<dbReference type="EMBL" id="JAENHP010000003">
    <property type="protein sequence ID" value="MBM2615918.1"/>
    <property type="molecule type" value="Genomic_DNA"/>
</dbReference>
<dbReference type="Proteomes" id="UP000632138">
    <property type="component" value="Unassembled WGS sequence"/>
</dbReference>
<keyword evidence="2" id="KW-1185">Reference proteome</keyword>
<evidence type="ECO:0008006" key="3">
    <source>
        <dbReference type="Google" id="ProtNLM"/>
    </source>
</evidence>
<name>A0ABS2A7U3_9ACTN</name>